<dbReference type="EMBL" id="JAUSVL010000001">
    <property type="protein sequence ID" value="MDQ0291174.1"/>
    <property type="molecule type" value="Genomic_DNA"/>
</dbReference>
<proteinExistence type="predicted"/>
<gene>
    <name evidence="2" type="ORF">J3R75_003281</name>
</gene>
<name>A0AAE4APC4_9BACT</name>
<dbReference type="RefSeq" id="WP_307263579.1">
    <property type="nucleotide sequence ID" value="NZ_JAUSVL010000001.1"/>
</dbReference>
<evidence type="ECO:0000313" key="3">
    <source>
        <dbReference type="Proteomes" id="UP001238163"/>
    </source>
</evidence>
<feature type="region of interest" description="Disordered" evidence="1">
    <location>
        <begin position="1"/>
        <end position="22"/>
    </location>
</feature>
<dbReference type="Proteomes" id="UP001238163">
    <property type="component" value="Unassembled WGS sequence"/>
</dbReference>
<keyword evidence="3" id="KW-1185">Reference proteome</keyword>
<feature type="compositionally biased region" description="Polar residues" evidence="1">
    <location>
        <begin position="11"/>
        <end position="20"/>
    </location>
</feature>
<protein>
    <submittedName>
        <fullName evidence="2">Uncharacterized protein</fullName>
    </submittedName>
</protein>
<sequence>MYTPALRWDNLQETHGQSPPSHYPWVANQAADFIGAMLLT</sequence>
<reference evidence="2" key="1">
    <citation type="submission" date="2023-07" db="EMBL/GenBank/DDBJ databases">
        <title>Genomic Encyclopedia of Type Strains, Phase IV (KMG-IV): sequencing the most valuable type-strain genomes for metagenomic binning, comparative biology and taxonomic classification.</title>
        <authorList>
            <person name="Goeker M."/>
        </authorList>
    </citation>
    <scope>NUCLEOTIDE SEQUENCE</scope>
    <source>
        <strain evidence="2">DSM 24202</strain>
    </source>
</reference>
<accession>A0AAE4APC4</accession>
<organism evidence="2 3">
    <name type="scientific">Oligosphaera ethanolica</name>
    <dbReference type="NCBI Taxonomy" id="760260"/>
    <lineage>
        <taxon>Bacteria</taxon>
        <taxon>Pseudomonadati</taxon>
        <taxon>Lentisphaerota</taxon>
        <taxon>Oligosphaeria</taxon>
        <taxon>Oligosphaerales</taxon>
        <taxon>Oligosphaeraceae</taxon>
        <taxon>Oligosphaera</taxon>
    </lineage>
</organism>
<evidence type="ECO:0000313" key="2">
    <source>
        <dbReference type="EMBL" id="MDQ0291174.1"/>
    </source>
</evidence>
<comment type="caution">
    <text evidence="2">The sequence shown here is derived from an EMBL/GenBank/DDBJ whole genome shotgun (WGS) entry which is preliminary data.</text>
</comment>
<evidence type="ECO:0000256" key="1">
    <source>
        <dbReference type="SAM" id="MobiDB-lite"/>
    </source>
</evidence>
<dbReference type="AlphaFoldDB" id="A0AAE4APC4"/>